<protein>
    <submittedName>
        <fullName evidence="2">Acyl dehydratase</fullName>
    </submittedName>
</protein>
<reference evidence="2 3" key="1">
    <citation type="submission" date="2020-08" db="EMBL/GenBank/DDBJ databases">
        <title>Genomic Encyclopedia of Type Strains, Phase IV (KMG-IV): sequencing the most valuable type-strain genomes for metagenomic binning, comparative biology and taxonomic classification.</title>
        <authorList>
            <person name="Goeker M."/>
        </authorList>
    </citation>
    <scope>NUCLEOTIDE SEQUENCE [LARGE SCALE GENOMIC DNA]</scope>
    <source>
        <strain evidence="2 3">DSM 45615</strain>
    </source>
</reference>
<keyword evidence="3" id="KW-1185">Reference proteome</keyword>
<dbReference type="EMBL" id="JACHGN010000011">
    <property type="protein sequence ID" value="MBB5135480.1"/>
    <property type="molecule type" value="Genomic_DNA"/>
</dbReference>
<dbReference type="SUPFAM" id="SSF54637">
    <property type="entry name" value="Thioesterase/thiol ester dehydrase-isomerase"/>
    <property type="match status" value="1"/>
</dbReference>
<organism evidence="2 3">
    <name type="scientific">Thermocatellispora tengchongensis</name>
    <dbReference type="NCBI Taxonomy" id="1073253"/>
    <lineage>
        <taxon>Bacteria</taxon>
        <taxon>Bacillati</taxon>
        <taxon>Actinomycetota</taxon>
        <taxon>Actinomycetes</taxon>
        <taxon>Streptosporangiales</taxon>
        <taxon>Streptosporangiaceae</taxon>
        <taxon>Thermocatellispora</taxon>
    </lineage>
</organism>
<gene>
    <name evidence="2" type="ORF">HNP84_005224</name>
</gene>
<proteinExistence type="predicted"/>
<evidence type="ECO:0000313" key="3">
    <source>
        <dbReference type="Proteomes" id="UP000578449"/>
    </source>
</evidence>
<dbReference type="Pfam" id="PF13452">
    <property type="entry name" value="FAS1_DH_region"/>
    <property type="match status" value="1"/>
</dbReference>
<dbReference type="Gene3D" id="3.10.129.10">
    <property type="entry name" value="Hotdog Thioesterase"/>
    <property type="match status" value="1"/>
</dbReference>
<sequence length="156" mass="16829">MPIPPSVIGTSGPPVTMTVERGRLRLFAKATGQTDPVYVDLDAARAGGHPDLPVPPTFLYGIDLEVPDPFEWITSLGVDLNTVLHATQTFTYHRQAYAGDELTAHSTIADVYTKKGGALEFVERRTRITRGETPIADLAQTVVIRVTGGEERGGEA</sequence>
<dbReference type="AlphaFoldDB" id="A0A840PDI1"/>
<feature type="domain" description="FAS1-like dehydratase" evidence="1">
    <location>
        <begin position="7"/>
        <end position="136"/>
    </location>
</feature>
<dbReference type="InterPro" id="IPR016709">
    <property type="entry name" value="HadA-like"/>
</dbReference>
<dbReference type="Proteomes" id="UP000578449">
    <property type="component" value="Unassembled WGS sequence"/>
</dbReference>
<accession>A0A840PDI1</accession>
<name>A0A840PDI1_9ACTN</name>
<evidence type="ECO:0000259" key="1">
    <source>
        <dbReference type="Pfam" id="PF13452"/>
    </source>
</evidence>
<evidence type="ECO:0000313" key="2">
    <source>
        <dbReference type="EMBL" id="MBB5135480.1"/>
    </source>
</evidence>
<dbReference type="RefSeq" id="WP_185052431.1">
    <property type="nucleotide sequence ID" value="NZ_BAABIX010000002.1"/>
</dbReference>
<dbReference type="CDD" id="cd03441">
    <property type="entry name" value="R_hydratase_like"/>
    <property type="match status" value="1"/>
</dbReference>
<dbReference type="PIRSF" id="PIRSF018072">
    <property type="entry name" value="UCP018072"/>
    <property type="match status" value="1"/>
</dbReference>
<dbReference type="InterPro" id="IPR039569">
    <property type="entry name" value="FAS1-like_DH_region"/>
</dbReference>
<dbReference type="InterPro" id="IPR029069">
    <property type="entry name" value="HotDog_dom_sf"/>
</dbReference>
<comment type="caution">
    <text evidence="2">The sequence shown here is derived from an EMBL/GenBank/DDBJ whole genome shotgun (WGS) entry which is preliminary data.</text>
</comment>